<evidence type="ECO:0000313" key="1">
    <source>
        <dbReference type="EMBL" id="CAG8523307.1"/>
    </source>
</evidence>
<evidence type="ECO:0000313" key="2">
    <source>
        <dbReference type="Proteomes" id="UP000789860"/>
    </source>
</evidence>
<dbReference type="Proteomes" id="UP000789860">
    <property type="component" value="Unassembled WGS sequence"/>
</dbReference>
<name>A0ACA9LCZ9_9GLOM</name>
<reference evidence="1" key="1">
    <citation type="submission" date="2021-06" db="EMBL/GenBank/DDBJ databases">
        <authorList>
            <person name="Kallberg Y."/>
            <person name="Tangrot J."/>
            <person name="Rosling A."/>
        </authorList>
    </citation>
    <scope>NUCLEOTIDE SEQUENCE</scope>
    <source>
        <strain evidence="1">AU212A</strain>
    </source>
</reference>
<sequence length="214" mass="24723">NSFFKISILTISSLPIDIDVIFDIDKESDIEISDYELDETIDRIMDATDEWIKNLKKAGLSYVCSIARRDPNKKSQFTQKESKKYGCKSYIQAALPINSNTVTLQHYYKHNNHQPGQLSDLCTLPLSNNIQYFIKQCALEGLDTYSIQRLLRHRGIELQNYVQLVKKVHNNNDPSNIQSLQDSLVTKDDIYAIVHNIMKTYAYLDDNELRSLVK</sequence>
<keyword evidence="2" id="KW-1185">Reference proteome</keyword>
<dbReference type="EMBL" id="CAJVPM010005376">
    <property type="protein sequence ID" value="CAG8523307.1"/>
    <property type="molecule type" value="Genomic_DNA"/>
</dbReference>
<organism evidence="1 2">
    <name type="scientific">Scutellospora calospora</name>
    <dbReference type="NCBI Taxonomy" id="85575"/>
    <lineage>
        <taxon>Eukaryota</taxon>
        <taxon>Fungi</taxon>
        <taxon>Fungi incertae sedis</taxon>
        <taxon>Mucoromycota</taxon>
        <taxon>Glomeromycotina</taxon>
        <taxon>Glomeromycetes</taxon>
        <taxon>Diversisporales</taxon>
        <taxon>Gigasporaceae</taxon>
        <taxon>Scutellospora</taxon>
    </lineage>
</organism>
<gene>
    <name evidence="1" type="ORF">SCALOS_LOCUS4157</name>
</gene>
<accession>A0ACA9LCZ9</accession>
<protein>
    <submittedName>
        <fullName evidence="1">4730_t:CDS:1</fullName>
    </submittedName>
</protein>
<feature type="non-terminal residue" evidence="1">
    <location>
        <position position="1"/>
    </location>
</feature>
<comment type="caution">
    <text evidence="1">The sequence shown here is derived from an EMBL/GenBank/DDBJ whole genome shotgun (WGS) entry which is preliminary data.</text>
</comment>
<proteinExistence type="predicted"/>